<dbReference type="Gene3D" id="3.40.50.620">
    <property type="entry name" value="HUPs"/>
    <property type="match status" value="1"/>
</dbReference>
<dbReference type="RefSeq" id="WP_246106872.1">
    <property type="nucleotide sequence ID" value="NZ_VFPA01000004.1"/>
</dbReference>
<organism evidence="2 3">
    <name type="scientific">Pseudonocardia kunmingensis</name>
    <dbReference type="NCBI Taxonomy" id="630975"/>
    <lineage>
        <taxon>Bacteria</taxon>
        <taxon>Bacillati</taxon>
        <taxon>Actinomycetota</taxon>
        <taxon>Actinomycetes</taxon>
        <taxon>Pseudonocardiales</taxon>
        <taxon>Pseudonocardiaceae</taxon>
        <taxon>Pseudonocardia</taxon>
    </lineage>
</organism>
<protein>
    <recommendedName>
        <fullName evidence="4">3'-phosphoadenosine 5'-phosphosulfate sulfotransferase (PAPS reductase)/FAD synthetase</fullName>
    </recommendedName>
</protein>
<dbReference type="InterPro" id="IPR014729">
    <property type="entry name" value="Rossmann-like_a/b/a_fold"/>
</dbReference>
<proteinExistence type="predicted"/>
<evidence type="ECO:0000313" key="3">
    <source>
        <dbReference type="Proteomes" id="UP000315677"/>
    </source>
</evidence>
<name>A0A543D9L7_9PSEU</name>
<dbReference type="Proteomes" id="UP000315677">
    <property type="component" value="Unassembled WGS sequence"/>
</dbReference>
<dbReference type="AlphaFoldDB" id="A0A543D9L7"/>
<dbReference type="EMBL" id="VFPA01000004">
    <property type="protein sequence ID" value="TQM05985.1"/>
    <property type="molecule type" value="Genomic_DNA"/>
</dbReference>
<sequence length="327" mass="35886">MTTTSLMATDTGPVLRLLSLGAGVQSTTVLLLACEGEIPRFDVALFADTGWEPRAVYTNLERLAAHAQQRGIPVRQVSAGNIRADALDPRHRFVSMPLHTLNPDGSRGLARRQCTAEYKITPLKKAVRDLLGYPHPRRVPRGVYAEQAIGISTDEFTRAKDSGLRFLRNVFPLIDLGFDRARCMKFLGERGFGETVKSACVGCPFHGNAGWRWVRDHDPDGWVEAVEFDRAIRHGYPRATTQGQELRGQYFLHRSCLPLDQVDLDAPATTRTRKHLRLITTDSAGGVGDSVEEGGDPDGCSPWSCRSGEPATAITSSTAHGPRERAA</sequence>
<comment type="caution">
    <text evidence="2">The sequence shown here is derived from an EMBL/GenBank/DDBJ whole genome shotgun (WGS) entry which is preliminary data.</text>
</comment>
<accession>A0A543D9L7</accession>
<keyword evidence="3" id="KW-1185">Reference proteome</keyword>
<evidence type="ECO:0008006" key="4">
    <source>
        <dbReference type="Google" id="ProtNLM"/>
    </source>
</evidence>
<evidence type="ECO:0000313" key="2">
    <source>
        <dbReference type="EMBL" id="TQM05985.1"/>
    </source>
</evidence>
<evidence type="ECO:0000256" key="1">
    <source>
        <dbReference type="SAM" id="MobiDB-lite"/>
    </source>
</evidence>
<feature type="region of interest" description="Disordered" evidence="1">
    <location>
        <begin position="281"/>
        <end position="327"/>
    </location>
</feature>
<dbReference type="SUPFAM" id="SSF52402">
    <property type="entry name" value="Adenine nucleotide alpha hydrolases-like"/>
    <property type="match status" value="1"/>
</dbReference>
<reference evidence="2 3" key="1">
    <citation type="submission" date="2019-06" db="EMBL/GenBank/DDBJ databases">
        <title>Sequencing the genomes of 1000 actinobacteria strains.</title>
        <authorList>
            <person name="Klenk H.-P."/>
        </authorList>
    </citation>
    <scope>NUCLEOTIDE SEQUENCE [LARGE SCALE GENOMIC DNA]</scope>
    <source>
        <strain evidence="2 3">DSM 45301</strain>
    </source>
</reference>
<gene>
    <name evidence="2" type="ORF">FB558_6213</name>
</gene>